<dbReference type="PROSITE" id="PS50110">
    <property type="entry name" value="RESPONSE_REGULATORY"/>
    <property type="match status" value="1"/>
</dbReference>
<dbReference type="PROSITE" id="PS50112">
    <property type="entry name" value="PAS"/>
    <property type="match status" value="5"/>
</dbReference>
<protein>
    <recommendedName>
        <fullName evidence="2">histidine kinase</fullName>
        <ecNumber evidence="2">2.7.13.3</ecNumber>
    </recommendedName>
</protein>
<dbReference type="SUPFAM" id="SSF55785">
    <property type="entry name" value="PYP-like sensor domain (PAS domain)"/>
    <property type="match status" value="5"/>
</dbReference>
<evidence type="ECO:0000256" key="2">
    <source>
        <dbReference type="ARBA" id="ARBA00012438"/>
    </source>
</evidence>
<dbReference type="SMART" id="SM00091">
    <property type="entry name" value="PAS"/>
    <property type="match status" value="5"/>
</dbReference>
<dbReference type="InterPro" id="IPR011495">
    <property type="entry name" value="Sig_transdc_His_kin_sub2_dim/P"/>
</dbReference>
<proteinExistence type="predicted"/>
<evidence type="ECO:0000256" key="3">
    <source>
        <dbReference type="ARBA" id="ARBA00022553"/>
    </source>
</evidence>
<dbReference type="InterPro" id="IPR005467">
    <property type="entry name" value="His_kinase_dom"/>
</dbReference>
<dbReference type="Gene3D" id="3.30.565.10">
    <property type="entry name" value="Histidine kinase-like ATPase, C-terminal domain"/>
    <property type="match status" value="1"/>
</dbReference>
<evidence type="ECO:0000256" key="5">
    <source>
        <dbReference type="ARBA" id="ARBA00022777"/>
    </source>
</evidence>
<dbReference type="InterPro" id="IPR001610">
    <property type="entry name" value="PAC"/>
</dbReference>
<dbReference type="InterPro" id="IPR003594">
    <property type="entry name" value="HATPase_dom"/>
</dbReference>
<feature type="coiled-coil region" evidence="7">
    <location>
        <begin position="127"/>
        <end position="154"/>
    </location>
</feature>
<feature type="domain" description="PAC" evidence="11">
    <location>
        <begin position="491"/>
        <end position="541"/>
    </location>
</feature>
<reference evidence="12" key="1">
    <citation type="submission" date="2021-04" db="EMBL/GenBank/DDBJ databases">
        <authorList>
            <person name="Postec A."/>
        </authorList>
    </citation>
    <scope>NUCLEOTIDE SEQUENCE</scope>
    <source>
        <strain evidence="12">F1F22</strain>
    </source>
</reference>
<dbReference type="NCBIfam" id="TIGR00229">
    <property type="entry name" value="sensory_box"/>
    <property type="match status" value="4"/>
</dbReference>
<dbReference type="Gene3D" id="3.30.450.20">
    <property type="entry name" value="PAS domain"/>
    <property type="match status" value="5"/>
</dbReference>
<dbReference type="Pfam" id="PF07568">
    <property type="entry name" value="HisKA_2"/>
    <property type="match status" value="1"/>
</dbReference>
<dbReference type="EMBL" id="CP073355">
    <property type="protein sequence ID" value="URA09121.1"/>
    <property type="molecule type" value="Genomic_DNA"/>
</dbReference>
<evidence type="ECO:0000259" key="8">
    <source>
        <dbReference type="PROSITE" id="PS50109"/>
    </source>
</evidence>
<dbReference type="CDD" id="cd00130">
    <property type="entry name" value="PAS"/>
    <property type="match status" value="5"/>
</dbReference>
<sequence>MILQTKPIRVLLVEDESILALAQKKELEHLGYEVLVATNPEEALRVGTSEKALDVILMDIDLGKGKKDGTEIASEILSKRDIPIVFLSSHTELEIVEKTESITSYGYVVKSSGCMVLDTSIKMALRLFQSKQQKKQKAEEHERLTRQLRINEDRLSKIMVAVNDGIWDWDLGTNQVYYSPRYYTMAGYEVNEFPFHPEEFFSRLYPEDAARVKEEVEKHLRGETDRFVLEFRFRRKDSSWMWILGRGYIVERDQQGKPLRFLGTHTDISERKRMEEALIESRNRYQAIVDQSFDGIALFSSTGSILQWNKKMAEITGFGLSEVEGKFIWEIMIQLAPPEIRSSELYHQLKDGFLELSTGKRTEWEGKPREQRIVRRDNSAREVQTLSFRVKSGQNVMICTIMRDITETKEAEKKQKESEDRFRLLAEASSLGILMYQDDQWIYVNPAAAHISGYTREEILQMRPWDIVCPEDQEMIKSWVMRREHGFSTPVSYEARILHRDGSVRWVLVSGVGVFYEGRPAGLISVVDITERKKIEEILKETLQEREALLNALPDLLFILDKEGRFLDVRVPDKDLQDLLYTKPENFLGRLVTEILPPEIAAQSFQAIKHTLETGEISLFSYTLMMSDEPRHYEARHSKLDENRVLAIVRDITEAKIMERKLQESEEMYRNIFQNSMVGLFHAQISDGRILECNDQFARIFGYEKQEDILGKLVLFENSRDTSTRHRMIEQINKTGEIRNEEATYERVDGSVFWARYSVRLYPEKGWIEGVFEDITEQKKAEEALRQQIEEKNIILREVHHRIKNNITSIMTLLRIQTDETTNEEAKAILQDAISRVESMRIMYDKLLQIPDASSLSVKAYLEDLLEAIMSIFPQRDRIVLRTDIPETFLQVKKLFPLGIIVNELVTNTAKYAFIGDGRGELSISIGVEDGTMTLIVEDNGVGMPPDKKEKGGFGLQLIQMLTNQLEGILKISSQKGTKVTVTFPLGNG</sequence>
<keyword evidence="3 6" id="KW-0597">Phosphoprotein</keyword>
<dbReference type="Pfam" id="PF08448">
    <property type="entry name" value="PAS_4"/>
    <property type="match status" value="1"/>
</dbReference>
<organism evidence="12 13">
    <name type="scientific">Thermospira aquatica</name>
    <dbReference type="NCBI Taxonomy" id="2828656"/>
    <lineage>
        <taxon>Bacteria</taxon>
        <taxon>Pseudomonadati</taxon>
        <taxon>Spirochaetota</taxon>
        <taxon>Spirochaetia</taxon>
        <taxon>Brevinematales</taxon>
        <taxon>Thermospiraceae</taxon>
        <taxon>Thermospira</taxon>
    </lineage>
</organism>
<evidence type="ECO:0000259" key="9">
    <source>
        <dbReference type="PROSITE" id="PS50110"/>
    </source>
</evidence>
<dbReference type="PROSITE" id="PS50113">
    <property type="entry name" value="PAC"/>
    <property type="match status" value="4"/>
</dbReference>
<reference evidence="12" key="2">
    <citation type="submission" date="2022-06" db="EMBL/GenBank/DDBJ databases">
        <title>Thermospira aquatica gen. nov., sp. nov.</title>
        <authorList>
            <person name="Ben Ali Gam Z."/>
            <person name="Labat M."/>
        </authorList>
    </citation>
    <scope>NUCLEOTIDE SEQUENCE</scope>
    <source>
        <strain evidence="12">F1F22</strain>
    </source>
</reference>
<keyword evidence="4" id="KW-0808">Transferase</keyword>
<dbReference type="InterPro" id="IPR052162">
    <property type="entry name" value="Sensor_kinase/Photoreceptor"/>
</dbReference>
<comment type="catalytic activity">
    <reaction evidence="1">
        <text>ATP + protein L-histidine = ADP + protein N-phospho-L-histidine.</text>
        <dbReference type="EC" id="2.7.13.3"/>
    </reaction>
</comment>
<dbReference type="InterPro" id="IPR000700">
    <property type="entry name" value="PAS-assoc_C"/>
</dbReference>
<feature type="domain" description="PAS" evidence="10">
    <location>
        <begin position="665"/>
        <end position="707"/>
    </location>
</feature>
<name>A0AAX3BA96_9SPIR</name>
<dbReference type="PANTHER" id="PTHR43304">
    <property type="entry name" value="PHYTOCHROME-LIKE PROTEIN CPH1"/>
    <property type="match status" value="1"/>
</dbReference>
<dbReference type="GO" id="GO:0000160">
    <property type="term" value="P:phosphorelay signal transduction system"/>
    <property type="evidence" value="ECO:0007669"/>
    <property type="project" value="InterPro"/>
</dbReference>
<dbReference type="Pfam" id="PF02518">
    <property type="entry name" value="HATPase_c"/>
    <property type="match status" value="1"/>
</dbReference>
<dbReference type="Pfam" id="PF00072">
    <property type="entry name" value="Response_reg"/>
    <property type="match status" value="1"/>
</dbReference>
<dbReference type="KEGG" id="taqu:KDW03_06325"/>
<dbReference type="InterPro" id="IPR013655">
    <property type="entry name" value="PAS_fold_3"/>
</dbReference>
<evidence type="ECO:0000313" key="12">
    <source>
        <dbReference type="EMBL" id="URA09121.1"/>
    </source>
</evidence>
<dbReference type="InterPro" id="IPR001789">
    <property type="entry name" value="Sig_transdc_resp-reg_receiver"/>
</dbReference>
<feature type="domain" description="Histidine kinase" evidence="8">
    <location>
        <begin position="798"/>
        <end position="988"/>
    </location>
</feature>
<feature type="domain" description="Response regulatory" evidence="9">
    <location>
        <begin position="9"/>
        <end position="125"/>
    </location>
</feature>
<evidence type="ECO:0000256" key="4">
    <source>
        <dbReference type="ARBA" id="ARBA00022679"/>
    </source>
</evidence>
<dbReference type="PANTHER" id="PTHR43304:SF1">
    <property type="entry name" value="PAC DOMAIN-CONTAINING PROTEIN"/>
    <property type="match status" value="1"/>
</dbReference>
<feature type="domain" description="PAC" evidence="11">
    <location>
        <begin position="739"/>
        <end position="787"/>
    </location>
</feature>
<feature type="domain" description="PAS" evidence="10">
    <location>
        <begin position="151"/>
        <end position="223"/>
    </location>
</feature>
<dbReference type="SUPFAM" id="SSF52172">
    <property type="entry name" value="CheY-like"/>
    <property type="match status" value="1"/>
</dbReference>
<feature type="modified residue" description="4-aspartylphosphate" evidence="6">
    <location>
        <position position="59"/>
    </location>
</feature>
<dbReference type="InterPro" id="IPR013656">
    <property type="entry name" value="PAS_4"/>
</dbReference>
<dbReference type="InterPro" id="IPR011006">
    <property type="entry name" value="CheY-like_superfamily"/>
</dbReference>
<dbReference type="SMART" id="SM00387">
    <property type="entry name" value="HATPase_c"/>
    <property type="match status" value="1"/>
</dbReference>
<evidence type="ECO:0000313" key="13">
    <source>
        <dbReference type="Proteomes" id="UP001056539"/>
    </source>
</evidence>
<evidence type="ECO:0000259" key="10">
    <source>
        <dbReference type="PROSITE" id="PS50112"/>
    </source>
</evidence>
<dbReference type="PROSITE" id="PS50109">
    <property type="entry name" value="HIS_KIN"/>
    <property type="match status" value="1"/>
</dbReference>
<dbReference type="RefSeq" id="WP_271434248.1">
    <property type="nucleotide sequence ID" value="NZ_CP073355.1"/>
</dbReference>
<dbReference type="Pfam" id="PF08447">
    <property type="entry name" value="PAS_3"/>
    <property type="match status" value="2"/>
</dbReference>
<dbReference type="Pfam" id="PF13426">
    <property type="entry name" value="PAS_9"/>
    <property type="match status" value="1"/>
</dbReference>
<gene>
    <name evidence="12" type="ORF">KDW03_06325</name>
</gene>
<keyword evidence="13" id="KW-1185">Reference proteome</keyword>
<dbReference type="InterPro" id="IPR000014">
    <property type="entry name" value="PAS"/>
</dbReference>
<feature type="domain" description="PAC" evidence="11">
    <location>
        <begin position="227"/>
        <end position="280"/>
    </location>
</feature>
<feature type="domain" description="PAS" evidence="10">
    <location>
        <begin position="418"/>
        <end position="478"/>
    </location>
</feature>
<evidence type="ECO:0000259" key="11">
    <source>
        <dbReference type="PROSITE" id="PS50113"/>
    </source>
</evidence>
<dbReference type="InterPro" id="IPR035965">
    <property type="entry name" value="PAS-like_dom_sf"/>
</dbReference>
<dbReference type="Gene3D" id="3.40.50.2300">
    <property type="match status" value="1"/>
</dbReference>
<dbReference type="SMART" id="SM00086">
    <property type="entry name" value="PAC"/>
    <property type="match status" value="4"/>
</dbReference>
<dbReference type="AlphaFoldDB" id="A0AAX3BA96"/>
<dbReference type="Proteomes" id="UP001056539">
    <property type="component" value="Chromosome"/>
</dbReference>
<dbReference type="GO" id="GO:0004673">
    <property type="term" value="F:protein histidine kinase activity"/>
    <property type="evidence" value="ECO:0007669"/>
    <property type="project" value="UniProtKB-EC"/>
</dbReference>
<dbReference type="InterPro" id="IPR013767">
    <property type="entry name" value="PAS_fold"/>
</dbReference>
<evidence type="ECO:0000256" key="6">
    <source>
        <dbReference type="PROSITE-ProRule" id="PRU00169"/>
    </source>
</evidence>
<feature type="domain" description="PAS" evidence="10">
    <location>
        <begin position="542"/>
        <end position="615"/>
    </location>
</feature>
<keyword evidence="5" id="KW-0418">Kinase</keyword>
<dbReference type="InterPro" id="IPR036890">
    <property type="entry name" value="HATPase_C_sf"/>
</dbReference>
<keyword evidence="7" id="KW-0175">Coiled coil</keyword>
<dbReference type="Pfam" id="PF00989">
    <property type="entry name" value="PAS"/>
    <property type="match status" value="1"/>
</dbReference>
<dbReference type="SUPFAM" id="SSF55874">
    <property type="entry name" value="ATPase domain of HSP90 chaperone/DNA topoisomerase II/histidine kinase"/>
    <property type="match status" value="1"/>
</dbReference>
<evidence type="ECO:0000256" key="7">
    <source>
        <dbReference type="SAM" id="Coils"/>
    </source>
</evidence>
<dbReference type="SMART" id="SM00448">
    <property type="entry name" value="REC"/>
    <property type="match status" value="1"/>
</dbReference>
<dbReference type="EC" id="2.7.13.3" evidence="2"/>
<evidence type="ECO:0000256" key="1">
    <source>
        <dbReference type="ARBA" id="ARBA00000085"/>
    </source>
</evidence>
<accession>A0AAX3BA96</accession>
<feature type="domain" description="PAC" evidence="11">
    <location>
        <begin position="367"/>
        <end position="417"/>
    </location>
</feature>
<feature type="domain" description="PAS" evidence="10">
    <location>
        <begin position="281"/>
        <end position="339"/>
    </location>
</feature>